<keyword evidence="1" id="KW-0489">Methyltransferase</keyword>
<dbReference type="Proteomes" id="UP000010866">
    <property type="component" value="Chromosome"/>
</dbReference>
<organism evidence="1 2">
    <name type="scientific">Methanomethylovorans hollandica (strain DSM 15978 / NBRC 107637 / DMS1)</name>
    <dbReference type="NCBI Taxonomy" id="867904"/>
    <lineage>
        <taxon>Archaea</taxon>
        <taxon>Methanobacteriati</taxon>
        <taxon>Methanobacteriota</taxon>
        <taxon>Stenosarchaea group</taxon>
        <taxon>Methanomicrobia</taxon>
        <taxon>Methanosarcinales</taxon>
        <taxon>Methanosarcinaceae</taxon>
        <taxon>Methanomethylovorans</taxon>
    </lineage>
</organism>
<dbReference type="HOGENOM" id="CLU_082726_1_0_2"/>
<dbReference type="EMBL" id="CP003362">
    <property type="protein sequence ID" value="AGB49517.1"/>
    <property type="molecule type" value="Genomic_DNA"/>
</dbReference>
<gene>
    <name evidence="1" type="ordered locus">Metho_1294</name>
</gene>
<dbReference type="Pfam" id="PF13489">
    <property type="entry name" value="Methyltransf_23"/>
    <property type="match status" value="1"/>
</dbReference>
<dbReference type="CDD" id="cd02440">
    <property type="entry name" value="AdoMet_MTases"/>
    <property type="match status" value="1"/>
</dbReference>
<proteinExistence type="predicted"/>
<dbReference type="STRING" id="867904.Metho_1294"/>
<dbReference type="AlphaFoldDB" id="L0KVQ0"/>
<reference evidence="2" key="1">
    <citation type="submission" date="2012-02" db="EMBL/GenBank/DDBJ databases">
        <title>Complete sequence of chromosome of Methanomethylovorans hollandica DSM 15978.</title>
        <authorList>
            <person name="Lucas S."/>
            <person name="Copeland A."/>
            <person name="Lapidus A."/>
            <person name="Glavina del Rio T."/>
            <person name="Dalin E."/>
            <person name="Tice H."/>
            <person name="Bruce D."/>
            <person name="Goodwin L."/>
            <person name="Pitluck S."/>
            <person name="Peters L."/>
            <person name="Mikhailova N."/>
            <person name="Held B."/>
            <person name="Kyrpides N."/>
            <person name="Mavromatis K."/>
            <person name="Ivanova N."/>
            <person name="Brettin T."/>
            <person name="Detter J.C."/>
            <person name="Han C."/>
            <person name="Larimer F."/>
            <person name="Land M."/>
            <person name="Hauser L."/>
            <person name="Markowitz V."/>
            <person name="Cheng J.-F."/>
            <person name="Hugenholtz P."/>
            <person name="Woyke T."/>
            <person name="Wu D."/>
            <person name="Spring S."/>
            <person name="Schroeder M."/>
            <person name="Brambilla E."/>
            <person name="Klenk H.-P."/>
            <person name="Eisen J.A."/>
        </authorList>
    </citation>
    <scope>NUCLEOTIDE SEQUENCE [LARGE SCALE GENOMIC DNA]</scope>
    <source>
        <strain evidence="2">DSM 15978 / NBRC 107637 / DMS1</strain>
    </source>
</reference>
<evidence type="ECO:0000313" key="2">
    <source>
        <dbReference type="Proteomes" id="UP000010866"/>
    </source>
</evidence>
<protein>
    <submittedName>
        <fullName evidence="1">Methyltransferase family protein</fullName>
    </submittedName>
</protein>
<dbReference type="InterPro" id="IPR029063">
    <property type="entry name" value="SAM-dependent_MTases_sf"/>
</dbReference>
<dbReference type="GO" id="GO:0032259">
    <property type="term" value="P:methylation"/>
    <property type="evidence" value="ECO:0007669"/>
    <property type="project" value="UniProtKB-KW"/>
</dbReference>
<keyword evidence="2" id="KW-1185">Reference proteome</keyword>
<sequence length="245" mass="28257">MNSNIASHLEKIHESGKRDFRWENLRLLVKKYVTGHSVLDAGCGTGHMTLSLLNEGYQVTAIDCVDELTSFTHKILEQNDRTASLHTMDLMDVKSLGRDVYDTIICLDVLEHINDDQTALNNLAYTLKEEAIIIVSVPAFSFLYGIRDKEIGHYRRYNREDLVKLIESSGLTVMKMRYWNFLGFLPVIISEKVLKKQINEEFRYRNKAPFYYGFLNKWFSTVENNVSFPVGLSLIAVCKKPSYNK</sequence>
<dbReference type="OrthoDB" id="147504at2157"/>
<dbReference type="PANTHER" id="PTHR43861:SF6">
    <property type="entry name" value="METHYLTRANSFERASE TYPE 11"/>
    <property type="match status" value="1"/>
</dbReference>
<evidence type="ECO:0000313" key="1">
    <source>
        <dbReference type="EMBL" id="AGB49517.1"/>
    </source>
</evidence>
<dbReference type="RefSeq" id="WP_015324683.1">
    <property type="nucleotide sequence ID" value="NC_019977.1"/>
</dbReference>
<dbReference type="PANTHER" id="PTHR43861">
    <property type="entry name" value="TRANS-ACONITATE 2-METHYLTRANSFERASE-RELATED"/>
    <property type="match status" value="1"/>
</dbReference>
<name>L0KVQ0_METHD</name>
<accession>L0KVQ0</accession>
<dbReference type="GO" id="GO:0008168">
    <property type="term" value="F:methyltransferase activity"/>
    <property type="evidence" value="ECO:0007669"/>
    <property type="project" value="UniProtKB-KW"/>
</dbReference>
<dbReference type="SUPFAM" id="SSF53335">
    <property type="entry name" value="S-adenosyl-L-methionine-dependent methyltransferases"/>
    <property type="match status" value="1"/>
</dbReference>
<dbReference type="GeneID" id="14407103"/>
<dbReference type="KEGG" id="mhz:Metho_1294"/>
<dbReference type="Gene3D" id="3.40.50.150">
    <property type="entry name" value="Vaccinia Virus protein VP39"/>
    <property type="match status" value="1"/>
</dbReference>
<keyword evidence="1" id="KW-0808">Transferase</keyword>